<dbReference type="PANTHER" id="PTHR12994">
    <property type="entry name" value="SECERNIN"/>
    <property type="match status" value="1"/>
</dbReference>
<dbReference type="PaxDb" id="584708-Apau_0368"/>
<proteinExistence type="inferred from homology"/>
<dbReference type="AlphaFoldDB" id="E3CZ30"/>
<comment type="catalytic activity">
    <reaction evidence="1">
        <text>an L-aminoacyl-L-amino acid + H2O = 2 an L-alpha-amino acid</text>
        <dbReference type="Rhea" id="RHEA:48940"/>
        <dbReference type="ChEBI" id="CHEBI:15377"/>
        <dbReference type="ChEBI" id="CHEBI:59869"/>
        <dbReference type="ChEBI" id="CHEBI:77460"/>
    </reaction>
</comment>
<feature type="signal peptide" evidence="2">
    <location>
        <begin position="1"/>
        <end position="24"/>
    </location>
</feature>
<dbReference type="Pfam" id="PF03577">
    <property type="entry name" value="Peptidase_C69"/>
    <property type="match status" value="1"/>
</dbReference>
<dbReference type="EMBL" id="CM001022">
    <property type="protein sequence ID" value="EFQ22803.1"/>
    <property type="molecule type" value="Genomic_DNA"/>
</dbReference>
<dbReference type="eggNOG" id="COG4690">
    <property type="taxonomic scope" value="Bacteria"/>
</dbReference>
<dbReference type="EC" id="3.4.-.-" evidence="1"/>
<dbReference type="GO" id="GO:0016805">
    <property type="term" value="F:dipeptidase activity"/>
    <property type="evidence" value="ECO:0007669"/>
    <property type="project" value="UniProtKB-KW"/>
</dbReference>
<sequence>MKRNRFLALCVTLLVLATAGSALACTVTAIGKKATSDGSIMTSHTCDGWYDNRIQVIKGQSFPDGAMTPVYKEICHGTRPNLPLKKVGEIPQAKKTLTYFHVGYPFMNEKQVMIGEYTWSGRDELLCEENAWMMIEQLEVYALQRASTAREAIQIMGAIAEKYGYADGGEALTVADKNEVWLFEIAGPGPLWKQGDKKPGAVWAAVRVPDDSFFVGANRSRITEVNPKDKDNCMASSNVFTFAQEQGWWKPGEKFVFHKVYNPEPYGSPFYAQRREWRMLARVVPSMKLDAYKDELPLFVKPEKKLSVREVQALYRDHLEGTPFDLTQGLAAGPFGNPNRFATPGGVRPEDRKKLDWERAISMFRCSYSFVSQSRSWLPDPVGGVLWFGEDAPDTTVYVPFYCGNTSVPKSFAEGKRAEFDPNSAFWAFQFVNNWAMLRWDAMMKDITAAQKTYEDEAFRNQASTEKKAADLFKKNPAEAVKFLTDYSNAHATKVVEGWWKLGWTLVGKYHDGYITEPSGKQTSPGYPTEWLKKVGFGETMLQPKK</sequence>
<evidence type="ECO:0000313" key="4">
    <source>
        <dbReference type="Proteomes" id="UP000005096"/>
    </source>
</evidence>
<organism evidence="3 4">
    <name type="scientific">Aminomonas paucivorans DSM 12260</name>
    <dbReference type="NCBI Taxonomy" id="584708"/>
    <lineage>
        <taxon>Bacteria</taxon>
        <taxon>Thermotogati</taxon>
        <taxon>Synergistota</taxon>
        <taxon>Synergistia</taxon>
        <taxon>Synergistales</taxon>
        <taxon>Synergistaceae</taxon>
        <taxon>Aminomonas</taxon>
    </lineage>
</organism>
<keyword evidence="1" id="KW-0224">Dipeptidase</keyword>
<comment type="similarity">
    <text evidence="1">Belongs to the peptidase C69 family.</text>
</comment>
<dbReference type="RefSeq" id="WP_006299950.1">
    <property type="nucleotide sequence ID" value="NZ_CM001022.1"/>
</dbReference>
<keyword evidence="2" id="KW-0732">Signal</keyword>
<dbReference type="Proteomes" id="UP000005096">
    <property type="component" value="Chromosome"/>
</dbReference>
<evidence type="ECO:0000256" key="1">
    <source>
        <dbReference type="RuleBase" id="RU364089"/>
    </source>
</evidence>
<dbReference type="GO" id="GO:0006508">
    <property type="term" value="P:proteolysis"/>
    <property type="evidence" value="ECO:0007669"/>
    <property type="project" value="UniProtKB-KW"/>
</dbReference>
<evidence type="ECO:0000313" key="3">
    <source>
        <dbReference type="EMBL" id="EFQ22803.1"/>
    </source>
</evidence>
<keyword evidence="4" id="KW-1185">Reference proteome</keyword>
<gene>
    <name evidence="3" type="ORF">Apau_0368</name>
</gene>
<dbReference type="GO" id="GO:0070004">
    <property type="term" value="F:cysteine-type exopeptidase activity"/>
    <property type="evidence" value="ECO:0007669"/>
    <property type="project" value="InterPro"/>
</dbReference>
<evidence type="ECO:0000256" key="2">
    <source>
        <dbReference type="SAM" id="SignalP"/>
    </source>
</evidence>
<dbReference type="PROSITE" id="PS51257">
    <property type="entry name" value="PROKAR_LIPOPROTEIN"/>
    <property type="match status" value="1"/>
</dbReference>
<reference evidence="3 4" key="1">
    <citation type="journal article" date="2010" name="Stand. Genomic Sci.">
        <title>Non-contiguous finished genome sequence of Aminomonas paucivorans type strain (GLU-3).</title>
        <authorList>
            <person name="Pitluck S."/>
            <person name="Yasawong M."/>
            <person name="Held B."/>
            <person name="Lapidus A."/>
            <person name="Nolan M."/>
            <person name="Copeland A."/>
            <person name="Lucas S."/>
            <person name="Del Rio T.G."/>
            <person name="Tice H."/>
            <person name="Cheng J.F."/>
            <person name="Chertkov O."/>
            <person name="Goodwin L."/>
            <person name="Tapia R."/>
            <person name="Han C."/>
            <person name="Liolios K."/>
            <person name="Ivanova N."/>
            <person name="Mavromatis K."/>
            <person name="Ovchinnikova G."/>
            <person name="Pati A."/>
            <person name="Chen A."/>
            <person name="Palaniappan K."/>
            <person name="Land M."/>
            <person name="Hauser L."/>
            <person name="Chang Y.J."/>
            <person name="Jeffries C.D."/>
            <person name="Pukall R."/>
            <person name="Spring S."/>
            <person name="Rohde M."/>
            <person name="Sikorski J."/>
            <person name="Goker M."/>
            <person name="Woyke T."/>
            <person name="Bristow J."/>
            <person name="Eisen J.A."/>
            <person name="Markowitz V."/>
            <person name="Hugenholtz P."/>
            <person name="Kyrpides N.C."/>
            <person name="Klenk H.P."/>
        </authorList>
    </citation>
    <scope>NUCLEOTIDE SEQUENCE [LARGE SCALE GENOMIC DNA]</scope>
    <source>
        <strain evidence="3 4">DSM 12260</strain>
    </source>
</reference>
<name>E3CZ30_9BACT</name>
<feature type="chain" id="PRO_5003168161" description="Dipeptidase" evidence="2">
    <location>
        <begin position="25"/>
        <end position="546"/>
    </location>
</feature>
<dbReference type="OrthoDB" id="9764088at2"/>
<dbReference type="HOGENOM" id="CLU_014823_3_0_0"/>
<accession>E3CZ30</accession>
<keyword evidence="1" id="KW-0645">Protease</keyword>
<protein>
    <recommendedName>
        <fullName evidence="1">Dipeptidase</fullName>
        <ecNumber evidence="1">3.4.-.-</ecNumber>
    </recommendedName>
</protein>
<dbReference type="PANTHER" id="PTHR12994:SF17">
    <property type="entry name" value="LD30995P"/>
    <property type="match status" value="1"/>
</dbReference>
<dbReference type="STRING" id="584708.Apau_0368"/>
<keyword evidence="1" id="KW-0378">Hydrolase</keyword>
<dbReference type="InterPro" id="IPR005322">
    <property type="entry name" value="Peptidase_C69"/>
</dbReference>